<evidence type="ECO:0000256" key="2">
    <source>
        <dbReference type="ARBA" id="ARBA00022840"/>
    </source>
</evidence>
<dbReference type="InterPro" id="IPR001208">
    <property type="entry name" value="MCM_dom"/>
</dbReference>
<dbReference type="Pfam" id="PF13335">
    <property type="entry name" value="Mg_chelatase_C"/>
    <property type="match status" value="1"/>
</dbReference>
<dbReference type="CDD" id="cd00009">
    <property type="entry name" value="AAA"/>
    <property type="match status" value="1"/>
</dbReference>
<evidence type="ECO:0000313" key="5">
    <source>
        <dbReference type="EMBL" id="OGK15277.1"/>
    </source>
</evidence>
<dbReference type="NCBIfam" id="TIGR00368">
    <property type="entry name" value="YifB family Mg chelatase-like AAA ATPase"/>
    <property type="match status" value="1"/>
</dbReference>
<dbReference type="SUPFAM" id="SSF52540">
    <property type="entry name" value="P-loop containing nucleoside triphosphate hydrolases"/>
    <property type="match status" value="1"/>
</dbReference>
<dbReference type="SUPFAM" id="SSF54211">
    <property type="entry name" value="Ribosomal protein S5 domain 2-like"/>
    <property type="match status" value="1"/>
</dbReference>
<feature type="domain" description="Mg chelatase-related protein C-terminal" evidence="4">
    <location>
        <begin position="407"/>
        <end position="502"/>
    </location>
</feature>
<dbReference type="GO" id="GO:0003677">
    <property type="term" value="F:DNA binding"/>
    <property type="evidence" value="ECO:0007669"/>
    <property type="project" value="InterPro"/>
</dbReference>
<evidence type="ECO:0000256" key="1">
    <source>
        <dbReference type="ARBA" id="ARBA00022741"/>
    </source>
</evidence>
<keyword evidence="1" id="KW-0547">Nucleotide-binding</keyword>
<comment type="caution">
    <text evidence="5">The sequence shown here is derived from an EMBL/GenBank/DDBJ whole genome shotgun (WGS) entry which is preliminary data.</text>
</comment>
<dbReference type="InterPro" id="IPR020568">
    <property type="entry name" value="Ribosomal_Su5_D2-typ_SF"/>
</dbReference>
<dbReference type="Proteomes" id="UP000177208">
    <property type="component" value="Unassembled WGS sequence"/>
</dbReference>
<dbReference type="InterPro" id="IPR000523">
    <property type="entry name" value="Mg_chelatse_chII-like_cat_dom"/>
</dbReference>
<dbReference type="PRINTS" id="PR01657">
    <property type="entry name" value="MCMFAMILY"/>
</dbReference>
<reference evidence="5 6" key="1">
    <citation type="journal article" date="2016" name="Nat. Commun.">
        <title>Thousands of microbial genomes shed light on interconnected biogeochemical processes in an aquifer system.</title>
        <authorList>
            <person name="Anantharaman K."/>
            <person name="Brown C.T."/>
            <person name="Hug L.A."/>
            <person name="Sharon I."/>
            <person name="Castelle C.J."/>
            <person name="Probst A.J."/>
            <person name="Thomas B.C."/>
            <person name="Singh A."/>
            <person name="Wilkins M.J."/>
            <person name="Karaoz U."/>
            <person name="Brodie E.L."/>
            <person name="Williams K.H."/>
            <person name="Hubbard S.S."/>
            <person name="Banfield J.F."/>
        </authorList>
    </citation>
    <scope>NUCLEOTIDE SEQUENCE [LARGE SCALE GENOMIC DNA]</scope>
</reference>
<dbReference type="Gene3D" id="3.40.50.300">
    <property type="entry name" value="P-loop containing nucleotide triphosphate hydrolases"/>
    <property type="match status" value="1"/>
</dbReference>
<feature type="domain" description="Magnesium chelatase ChlI-like catalytic" evidence="3">
    <location>
        <begin position="194"/>
        <end position="399"/>
    </location>
</feature>
<dbReference type="GO" id="GO:0005524">
    <property type="term" value="F:ATP binding"/>
    <property type="evidence" value="ECO:0007669"/>
    <property type="project" value="UniProtKB-KW"/>
</dbReference>
<keyword evidence="2" id="KW-0067">ATP-binding</keyword>
<sequence>MLAKIFSATTVGLDGVLLEVEVDVAGKGFPTFTIVGLPSKSVDEAKDRVRTAIENVNFEMPDSRLTVNLAPADIPKEGSSLDLPIAVGILAACGYLDKDQLKSSFFIGELSLEGNTRKVPGIISVSLLCKKLKLKSLYLPRENAQEAGLVEGIDVYPAGNLGELILHLNGEKAIDPQKKTNWENIVDQENYEFDFADIKGQEQAKRALEIAAAGFHNLLLKGPPGAGKTMLSRAFPSILPKMDKDEIVEVSKIYSVMGLLQDRFFIDKRPFRTPHHTTSRIGLIGGGTHPAPGEISLSHRGVLFLDELPEFPRSVLEALRQPLEDGKVQISRAAGSISFPSRFLLLAASNPCPCGYLGHPKRSCRCMPGSIIKYRKRLSGPLLDRIDLHIDVPPVKEESLYQSSKAESSGKMRERVVKARALQQERFKNLRIKSNGEMNSAQVRNNCRMTKAAEDLLKQAISQLSLSARSYFKVIKVAQTIVDLSSKEKIEAASIAEALQYRAKDE</sequence>
<name>A0A1F7G8N1_9BACT</name>
<dbReference type="InterPro" id="IPR045006">
    <property type="entry name" value="CHLI-like"/>
</dbReference>
<evidence type="ECO:0000313" key="6">
    <source>
        <dbReference type="Proteomes" id="UP000177208"/>
    </source>
</evidence>
<organism evidence="5 6">
    <name type="scientific">Candidatus Roizmanbacteria bacterium RIFCSPHIGHO2_01_FULL_39_12c</name>
    <dbReference type="NCBI Taxonomy" id="1802031"/>
    <lineage>
        <taxon>Bacteria</taxon>
        <taxon>Candidatus Roizmaniibacteriota</taxon>
    </lineage>
</organism>
<dbReference type="AlphaFoldDB" id="A0A1F7G8N1"/>
<dbReference type="InterPro" id="IPR027417">
    <property type="entry name" value="P-loop_NTPase"/>
</dbReference>
<dbReference type="PANTHER" id="PTHR32039">
    <property type="entry name" value="MAGNESIUM-CHELATASE SUBUNIT CHLI"/>
    <property type="match status" value="1"/>
</dbReference>
<dbReference type="InterPro" id="IPR025158">
    <property type="entry name" value="Mg_chelat-rel_C"/>
</dbReference>
<proteinExistence type="predicted"/>
<dbReference type="EMBL" id="MFZG01000039">
    <property type="protein sequence ID" value="OGK15277.1"/>
    <property type="molecule type" value="Genomic_DNA"/>
</dbReference>
<evidence type="ECO:0000259" key="3">
    <source>
        <dbReference type="Pfam" id="PF01078"/>
    </source>
</evidence>
<dbReference type="Pfam" id="PF01078">
    <property type="entry name" value="Mg_chelatase"/>
    <property type="match status" value="1"/>
</dbReference>
<dbReference type="PANTHER" id="PTHR32039:SF7">
    <property type="entry name" value="COMPETENCE PROTEIN COMM"/>
    <property type="match status" value="1"/>
</dbReference>
<dbReference type="Pfam" id="PF13541">
    <property type="entry name" value="ChlI"/>
    <property type="match status" value="1"/>
</dbReference>
<accession>A0A1F7G8N1</accession>
<dbReference type="InterPro" id="IPR004482">
    <property type="entry name" value="Mg_chelat-rel"/>
</dbReference>
<evidence type="ECO:0000259" key="4">
    <source>
        <dbReference type="Pfam" id="PF13335"/>
    </source>
</evidence>
<dbReference type="InterPro" id="IPR014721">
    <property type="entry name" value="Ribsml_uS5_D2-typ_fold_subgr"/>
</dbReference>
<protein>
    <submittedName>
        <fullName evidence="5">Magnesium chelatase</fullName>
    </submittedName>
</protein>
<dbReference type="Gene3D" id="3.30.230.10">
    <property type="match status" value="1"/>
</dbReference>
<gene>
    <name evidence="5" type="ORF">A2774_02470</name>
</gene>